<evidence type="ECO:0000256" key="1">
    <source>
        <dbReference type="ARBA" id="ARBA00022729"/>
    </source>
</evidence>
<feature type="domain" description="Autotransporter" evidence="3">
    <location>
        <begin position="2730"/>
        <end position="3015"/>
    </location>
</feature>
<keyword evidence="1 2" id="KW-0732">Signal</keyword>
<name>B2URM3_AKKM8</name>
<dbReference type="OrthoDB" id="199647at2"/>
<protein>
    <submittedName>
        <fullName evidence="4">Outer membrane autotransporter barrel domain protein</fullName>
    </submittedName>
</protein>
<dbReference type="SUPFAM" id="SSF103515">
    <property type="entry name" value="Autotransporter"/>
    <property type="match status" value="1"/>
</dbReference>
<feature type="signal peptide" evidence="2">
    <location>
        <begin position="1"/>
        <end position="29"/>
    </location>
</feature>
<reference evidence="5" key="1">
    <citation type="journal article" date="2011" name="PLoS ONE">
        <title>The genome of Akkermansia muciniphila, a dedicated intestinal mucin degrader, and its use in exploring intestinal metagenomes.</title>
        <authorList>
            <person name="van Passel M.W."/>
            <person name="Kant R."/>
            <person name="Zoetendal E.G."/>
            <person name="Plugge C.M."/>
            <person name="Derrien M."/>
            <person name="Malfatti S.A."/>
            <person name="Chain P.S."/>
            <person name="Woyke T."/>
            <person name="Palva A."/>
            <person name="de Vos W.M."/>
            <person name="Smidt H."/>
        </authorList>
    </citation>
    <scope>NUCLEOTIDE SEQUENCE [LARGE SCALE GENOMIC DNA]</scope>
    <source>
        <strain evidence="5">ATCC BAA-835 / DSM 22959 / JCM 33894 / BCRC 81048 / CCUG 64013 / CIP 107961 / Muc</strain>
    </source>
</reference>
<organism evidence="4 5">
    <name type="scientific">Akkermansia muciniphila (strain ATCC BAA-835 / DSM 22959 / JCM 33894 / BCRC 81048 / CCUG 64013 / CIP 107961 / Muc)</name>
    <dbReference type="NCBI Taxonomy" id="349741"/>
    <lineage>
        <taxon>Bacteria</taxon>
        <taxon>Pseudomonadati</taxon>
        <taxon>Verrucomicrobiota</taxon>
        <taxon>Verrucomicrobiia</taxon>
        <taxon>Verrucomicrobiales</taxon>
        <taxon>Akkermansiaceae</taxon>
        <taxon>Akkermansia</taxon>
    </lineage>
</organism>
<dbReference type="eggNOG" id="COG3210">
    <property type="taxonomic scope" value="Bacteria"/>
</dbReference>
<dbReference type="SMART" id="SM00869">
    <property type="entry name" value="Autotransporter"/>
    <property type="match status" value="1"/>
</dbReference>
<dbReference type="SUPFAM" id="SSF51126">
    <property type="entry name" value="Pectin lyase-like"/>
    <property type="match status" value="2"/>
</dbReference>
<evidence type="ECO:0000256" key="2">
    <source>
        <dbReference type="SAM" id="SignalP"/>
    </source>
</evidence>
<dbReference type="PaxDb" id="349741-Amuc_1283"/>
<proteinExistence type="predicted"/>
<dbReference type="eggNOG" id="COG4625">
    <property type="taxonomic scope" value="Bacteria"/>
</dbReference>
<accession>B2URM3</accession>
<keyword evidence="5" id="KW-1185">Reference proteome</keyword>
<feature type="chain" id="PRO_5002783783" evidence="2">
    <location>
        <begin position="30"/>
        <end position="3015"/>
    </location>
</feature>
<evidence type="ECO:0000259" key="3">
    <source>
        <dbReference type="PROSITE" id="PS51208"/>
    </source>
</evidence>
<dbReference type="InterPro" id="IPR013425">
    <property type="entry name" value="Autotrns_rpt"/>
</dbReference>
<dbReference type="STRING" id="349741.Amuc_1283"/>
<dbReference type="InterPro" id="IPR005546">
    <property type="entry name" value="Autotransporte_beta"/>
</dbReference>
<gene>
    <name evidence="4" type="ordered locus">Amuc_1283</name>
</gene>
<dbReference type="EMBL" id="CP001071">
    <property type="protein sequence ID" value="ACD05108.1"/>
    <property type="molecule type" value="Genomic_DNA"/>
</dbReference>
<dbReference type="Proteomes" id="UP000001031">
    <property type="component" value="Chromosome"/>
</dbReference>
<dbReference type="KEGG" id="amu:Amuc_1283"/>
<dbReference type="RefSeq" id="WP_012420323.1">
    <property type="nucleotide sequence ID" value="NC_010655.1"/>
</dbReference>
<dbReference type="InterPro" id="IPR036709">
    <property type="entry name" value="Autotransporte_beta_dom_sf"/>
</dbReference>
<evidence type="ECO:0000313" key="4">
    <source>
        <dbReference type="EMBL" id="ACD05108.1"/>
    </source>
</evidence>
<dbReference type="HOGENOM" id="CLU_226050_0_0_0"/>
<evidence type="ECO:0000313" key="5">
    <source>
        <dbReference type="Proteomes" id="UP000001031"/>
    </source>
</evidence>
<dbReference type="PROSITE" id="PS51208">
    <property type="entry name" value="AUTOTRANSPORTER"/>
    <property type="match status" value="1"/>
</dbReference>
<sequence length="3015" mass="306050">MRLHLPPSLRSALLASLVSFSGIYSYSHAATSADFWQIPDFGGPDFTWTGAGEGDAVGTAGNWEGGSAPSRVDNKGPHLIFNGVDVTVTGTPPNTSDGGGISVTGNGSVSVGLGQWGGNVYVEKGSSLTTSFGTQLKNMEPEGHANIYVDGTLNMTTPGGNLNFDNGTGADNHYWHIGLDGMINLSNTTTITKNAKTWNVEVVVASAMEGLAVTNREMVDDALITRYFMSTGADLGASLDSLRIWKQTGDDAYEALTRVDSAGQLGAGNFLLVSNGSGMSVQYKGEGYDAETLVWNSNGTWSNTGTGWYKQGDGTKTDTSFLNGDAVIFTAAEGSKTVNFSGGLNVSSMTFETDYTLLPGEGATLFAQETVLSNGSSLTLGDGDHRFSGFESLVTGGENSSLMVYMKTEASSAGSVNLLEGSALQNLYVYGALRLGASSQSGSWMLGGASLHMMAGSTMVFGSDAGTSIGAGQTVIAEGSLNVYAQNVSDSNTYLWNLVGGESVSTGDTLTFNGTSNPTVAGNITYAGNIVSGAQTGSTVTFTGNIQAESFKVAHYYGRVHMADNELEVNKLWVGAGGGYDNSLYGALDLDSGNVTTAGQVRLAELGHGVLNVNQGSSLTVTGSNNTHSTSASFLLAHWAYSGELNLRGGSLTALQSSMHLSWDGTGIFNAASGTANLQGMDFWASGSGSFRGSFLLGGATSGDARVNIGSSGIANVAGAAVIKLGEGTLGALSNWGISYNPDFTASYIELLGTVNGTILDTLDANDHATGRTVTFSNGLKGDGKLVKVGDGVLVLNGTAQAPVPAEGETAAVPGFTGTVELREGGLTVKDSSVIGQGALLIGGGLTVNVTSADGYVLNAGSTLGSTGISGGTATLSAGLTLNGGTLSFSSLDSETAALTVNSISGSEATEVRLGLSSLETGISYALLSGAGLTESSFFTLGGAAAELYNGTFSVSNGTLYVNLSDKEGLLRWKSGTWNTESSNTSWSLDGTPSAYADGETVYFSNGDGVDKNVTIAGNVAPGRINVSGTDFIFTGDGSITGDTTLNLLDGASLTMNNANSYAGDTVLGDGSKLVVGNAGALGTSTVLLQGDSVLELTTGTWNGLGTRLNVNSSGTLKLSGNASGTTTAALTGVRYELGANTTLTLSAGTYGNTITGAGTLISAVGTNVLNGNVDITGEYRVLATNGTACTWTLGAGASVTAGSFIGRYEYNGTTTLNISRDAVMNITGTLRIARDGKGVMNIGSGGMVLAQTLDLGQNWDGVSAKGATINLNGGSLLLGSGGMTASGNTNTIALNMNSGTLGTTAAEGWSSAYNMSLTGNVTVDTRQYDAETKSYHDQASTGITLGGVFSGAGGLTKTGLGTLTLSGQNTYTGLTNVQAGTLAFTNTNAMALGSISMGAGARMTTASALTLNSGATLTFDMTGVVANEPVINITAGSLALTDSFCVLTINNYGELEASNYVLAQWAADGSLTTDSFTWTPDITREGFEYSVVVENNQLVLKVADVSGDNGFVWNGGTDRKWINTSVDGWTTRLTGADTLDNQEIYFSSAEAGEVKVSGIVTPKSVVFNSGAYTLVSDPDSEGAIADSTAPTTLTVNGTAEVALNLANTYTGGTILNGGTLTIGADGALGTEGDIIFNGGTLAYADSVAGEDATGYDISSRVNVGDGGFLNVSVLGAGDTVSWAGLSADVMGAGTTLTKTGAGTLALGYAGNTLAHLTVEEGTLAFTGGATIGVNPNNATIVRVSEGASLALSGGTVNLHAQLNGAGTVTIGTADTAGLVNISNTGNTNFTGRLELVGNGVNMNTNANWVAFGAGNTLGGGTVFIDGKGFHFSAGTTAANFEIGATHGAMQNGSSGATYTFSGNLSGSGTWAMAANVRMNNVLTGSLKDFSGTLSTNETSANNNRQAWNFGSGGVCATGEGNSVFGDGAILGGNTGSSDTGLAAQYNVNYNNTELVLNALVQGNSSLTHAGTGTLILDQANTATGALGITNAGAVVQLGTEDKAGQWAGTVLNGAGTLKIVNGALTSAMTRAEGATAAIVVDSAASVNLGGTDGSMLKGITLAAGGWLTNVSGDITVGAGATETLNLTLRADNINQDAAGAAIIDQGDGRLVINNPATVNLDIDAIVNTLVAHKEAGAESWLTLTTGTLECENLGDIQFSKILSNYGIRVTGTDGGSLVLSGQVSGLYMVDDSSTSDPDTVTNYGTLGMYSGVVISQDKTLTVQLAGAPGDSDGDGAVINNLLGATGSTLKVENTSADGGNAVVILNNERLETGLPAPDDYAGADSIMGGSIVGENGVTFVKQNTGNLTVNGSFVTDTLRVEGGSLALNGEGNSFNHVELAGAEEGSVLDINRNTVMGDLTDSGEGAALNIGSGASLSVNGASNLSSSTIQGSGTLTLRDTLEISGTASLQGGVLLDLAKDDDSTGTLDLGSTSGSTVSGIGGEGTLKSAGGVLTVNTGNSGGGSVFSGTLEGRGQLNISGNAGQTFENVMTAAGSSWAVNSTGLLNIRMGGTVDNPRANTALTLSSLTLGDGSSTNLTFNTDYAGPIISVTGNISISQGAEITLSSTGGNELTLDADGSYTLMHADGTIDLGGSDRLAILLDPSSSAFKKFENDAYLVMENGNLVLMATASKDNKYARLADTFNSRAGAELLWNLPGDLAADSILKKVDDAVGALTSSNPSEAKRTMAAVAGSTVNALGTAQRDALRDQMGWIRNRTTLMGVNPAYVNDDLPRFHMWMEGTGSYAKLDTRGDESGYQLTTWGGTVGMDADLSDRLTVGAAFTAGYGDLTAGAADSADGHLDSYYASLFGRYQDRRWAHTLILTGGWNDAKLNRTVNYGEGSYGTQGSTSGWGFGAMYELTYDVYLNENRSSVLQPLFNASVVTTRMDGYEETGAGNAGLNVGRQDWTTGTLALGGRWMGLVGSNIFGREALAEIRVNAAQDLGDRRGETNVSLLGNPGFAQSVRGAKEGTTALQLGAGLSVPVGTKGTIYVNGNADIRDGSSALNGSVGYRYDF</sequence>
<dbReference type="Pfam" id="PF12951">
    <property type="entry name" value="PATR"/>
    <property type="match status" value="4"/>
</dbReference>
<dbReference type="NCBIfam" id="TIGR02601">
    <property type="entry name" value="autotrns_rpt"/>
    <property type="match status" value="1"/>
</dbReference>
<dbReference type="InterPro" id="IPR011050">
    <property type="entry name" value="Pectin_lyase_fold/virulence"/>
</dbReference>